<organism evidence="3 4">
    <name type="scientific">Engelhardtia mirabilis</name>
    <dbReference type="NCBI Taxonomy" id="2528011"/>
    <lineage>
        <taxon>Bacteria</taxon>
        <taxon>Pseudomonadati</taxon>
        <taxon>Planctomycetota</taxon>
        <taxon>Planctomycetia</taxon>
        <taxon>Planctomycetia incertae sedis</taxon>
        <taxon>Engelhardtia</taxon>
    </lineage>
</organism>
<dbReference type="InterPro" id="IPR013320">
    <property type="entry name" value="ConA-like_dom_sf"/>
</dbReference>
<feature type="region of interest" description="Disordered" evidence="1">
    <location>
        <begin position="1"/>
        <end position="30"/>
    </location>
</feature>
<dbReference type="Gene3D" id="2.60.120.200">
    <property type="match status" value="1"/>
</dbReference>
<keyword evidence="2" id="KW-0472">Membrane</keyword>
<keyword evidence="2" id="KW-0812">Transmembrane</keyword>
<keyword evidence="2" id="KW-1133">Transmembrane helix</keyword>
<dbReference type="SUPFAM" id="SSF49899">
    <property type="entry name" value="Concanavalin A-like lectins/glucanases"/>
    <property type="match status" value="1"/>
</dbReference>
<evidence type="ECO:0000256" key="1">
    <source>
        <dbReference type="SAM" id="MobiDB-lite"/>
    </source>
</evidence>
<evidence type="ECO:0000256" key="2">
    <source>
        <dbReference type="SAM" id="Phobius"/>
    </source>
</evidence>
<feature type="region of interest" description="Disordered" evidence="1">
    <location>
        <begin position="95"/>
        <end position="115"/>
    </location>
</feature>
<gene>
    <name evidence="3" type="ORF">Pla133_41870</name>
</gene>
<sequence length="1795" mass="191700">MSVRASALTSRLGRAGGERTDVKHSMNGPVTRAGHARARGGYALVTVLLVLVSLLVLCTPFLWTASNTDRTSARLLSETQTRIALDTAARHARHALGRSHPALDSTRFSDGPEELNPDDRDVAELLDAADRNGVMWGHEVTDLSGLVDLNSASPLLLANLLGQAGYLTQPIDAGKQEFDLAGGRGLRSSGLLRIGGELVNYTSREGSKLGGMTRGLFGTAEPCGFWLASGHGAGAVVTGYDGWGLAQWRMSRGMQDARGLTVGDIARELPAFIPAALAESDPSLGQPDLQAVLEDRVLSDLTATLGRTTTLHGGVAAGDRWQYPVRLLNDLNAGTDCRLLLSDGRWVNPGTTVMIRQGGTSELGLVRGAGGGAAVLTETVVNSYDAGEAEVLVLARRPVNINSASPEVLSALFENLKLVGVNQRISRAEAEELAVRVMTQRPFVGFEDFLQRIVLPAAGIASWDEVKPLSTAVGEEQKQAALERFLARLEERDPPFLSQDDARALYTNAVCATDVSLEFSTAPFSFSSRDTYDIELRASVNAPSGVQRLAGRRRQIEWVAPQTDLLRLWTAQEDFDESLRLGRAAPGWGTGPITTTLHDTGYGSTPPPRSRVQFMTGELDLGDDQAVPFARSLFPSRDESGFAKPWHVRLDEEGPRAGAVTHFDLDETALEGHDTSEEPWQRSASALGLFDAGLLAPFTLSFWAKPTGTTAGRLLDVAGDDPNGDRVTLFVEEESNELVLRVLDGPGDHPATAFPEYTEARLELGDSGALPADTWSHVEATVSGTRPDQLLLRVDGFSKARTPGMTRLTSALGTDASLIQVESTEGFPPFGPIRIGDEVIEATVLDDDTLQVAFTDSGELAGFGGRLAREIAPPTATGTYDNEGLFKDTSYPAGTPVHVYGYSLPIDSNVPAGGLRLRGDLGAFAAGRVVGLEGTSNPLGDLLSAEIELTLPGGGFVTGALQFGRGWDSADNDVTGLRLAPVDAGQSTGDVMSAFSPDGGYAAVMQRIWVTNFVDEAIEDPEFLELIDTMTPVGGLEIVRYSGVDGDVLTIPQGGFGVDSSELARLGDQAVDLLGKIGGPKAFIVDWELVLGAQGFPSVGFDSVSNRHNRSIEWQTIVAPISIGVTGTAQSLLPPQPFQSEFVQITETGVDSGKSEWVRYDEIKTSGSGIDLVRSAPLGLLELFSAALNQITFIEERLVGSLQGGVGGPFVPEPAPLEPLAATVPAVPEPAIIEPAPSAAQISSGVFWAPEHGGSEAVEIADDLVYTRAVRTGFQHRGVLGTYSFEHSADVDVLPVFRVFDRRTVAGEVDELQHIQPSWGWPGAGDPVFLVDEDVEDIGSPGTIHRAVRPAGYLRYAWEDGPNLTVTADTPLLRSDEGFLSGPCYVAMREPLGVFGAPSADFGPNGNPANADRVDPRRISRLVKFPSGEMPRLATQVALGGDVAQSEDPVAMLVDEVFRRRTEVQAGQSLRGAAYILSAGLDDGDDAMLLSVSRLRAVRGHVPGTGLFGSGSGFDTDAGLMRIGSEIVAYTDMTEEGSLLLSVEGLGRGLLGTEAQAHVPGEPVHFLDHISVSKLTSSMSADDADIFVSDNSDMPREGTVLIGEELLHHTNKIDGLGMPARSTEPGAQDGKGAGLFRGRFGTEPDAHPEGAPVIHFQTRYWDRYPDDSDAPELQFLGLDLPQPDAWVRSVLVEQTEPSFGGVRTGLMIRTDPTVAWDADPEKTPGLKRYWLDQLAGRPAPVRAQASRVELRLFHQFEQGAFDPLSGSQGWKDVPVIEQVAIDYIAPGRVFERSDL</sequence>
<keyword evidence="4" id="KW-1185">Reference proteome</keyword>
<name>A0A518BQ28_9BACT</name>
<proteinExistence type="predicted"/>
<protein>
    <submittedName>
        <fullName evidence="3">Uncharacterized protein</fullName>
    </submittedName>
</protein>
<dbReference type="EMBL" id="CP036287">
    <property type="protein sequence ID" value="QDU69071.1"/>
    <property type="molecule type" value="Genomic_DNA"/>
</dbReference>
<dbReference type="Proteomes" id="UP000316921">
    <property type="component" value="Chromosome"/>
</dbReference>
<reference evidence="3 4" key="1">
    <citation type="submission" date="2019-02" db="EMBL/GenBank/DDBJ databases">
        <title>Deep-cultivation of Planctomycetes and their phenomic and genomic characterization uncovers novel biology.</title>
        <authorList>
            <person name="Wiegand S."/>
            <person name="Jogler M."/>
            <person name="Boedeker C."/>
            <person name="Pinto D."/>
            <person name="Vollmers J."/>
            <person name="Rivas-Marin E."/>
            <person name="Kohn T."/>
            <person name="Peeters S.H."/>
            <person name="Heuer A."/>
            <person name="Rast P."/>
            <person name="Oberbeckmann S."/>
            <person name="Bunk B."/>
            <person name="Jeske O."/>
            <person name="Meyerdierks A."/>
            <person name="Storesund J.E."/>
            <person name="Kallscheuer N."/>
            <person name="Luecker S."/>
            <person name="Lage O.M."/>
            <person name="Pohl T."/>
            <person name="Merkel B.J."/>
            <person name="Hornburger P."/>
            <person name="Mueller R.-W."/>
            <person name="Bruemmer F."/>
            <person name="Labrenz M."/>
            <person name="Spormann A.M."/>
            <person name="Op den Camp H."/>
            <person name="Overmann J."/>
            <person name="Amann R."/>
            <person name="Jetten M.S.M."/>
            <person name="Mascher T."/>
            <person name="Medema M.H."/>
            <person name="Devos D.P."/>
            <person name="Kaster A.-K."/>
            <person name="Ovreas L."/>
            <person name="Rohde M."/>
            <person name="Galperin M.Y."/>
            <person name="Jogler C."/>
        </authorList>
    </citation>
    <scope>NUCLEOTIDE SEQUENCE [LARGE SCALE GENOMIC DNA]</scope>
    <source>
        <strain evidence="3 4">Pla133</strain>
    </source>
</reference>
<accession>A0A518BQ28</accession>
<evidence type="ECO:0000313" key="3">
    <source>
        <dbReference type="EMBL" id="QDU69071.1"/>
    </source>
</evidence>
<feature type="transmembrane region" description="Helical" evidence="2">
    <location>
        <begin position="42"/>
        <end position="63"/>
    </location>
</feature>
<dbReference type="KEGG" id="pbap:Pla133_41870"/>
<evidence type="ECO:0000313" key="4">
    <source>
        <dbReference type="Proteomes" id="UP000316921"/>
    </source>
</evidence>